<organism evidence="2">
    <name type="scientific">Fagus sylvatica</name>
    <name type="common">Beechnut</name>
    <dbReference type="NCBI Taxonomy" id="28930"/>
    <lineage>
        <taxon>Eukaryota</taxon>
        <taxon>Viridiplantae</taxon>
        <taxon>Streptophyta</taxon>
        <taxon>Embryophyta</taxon>
        <taxon>Tracheophyta</taxon>
        <taxon>Spermatophyta</taxon>
        <taxon>Magnoliopsida</taxon>
        <taxon>eudicotyledons</taxon>
        <taxon>Gunneridae</taxon>
        <taxon>Pentapetalae</taxon>
        <taxon>rosids</taxon>
        <taxon>fabids</taxon>
        <taxon>Fagales</taxon>
        <taxon>Fagaceae</taxon>
        <taxon>Fagus</taxon>
    </lineage>
</organism>
<reference evidence="2" key="1">
    <citation type="submission" date="2018-02" db="EMBL/GenBank/DDBJ databases">
        <authorList>
            <person name="Cohen D.B."/>
            <person name="Kent A.D."/>
        </authorList>
    </citation>
    <scope>NUCLEOTIDE SEQUENCE</scope>
</reference>
<evidence type="ECO:0000313" key="2">
    <source>
        <dbReference type="EMBL" id="SPD25767.1"/>
    </source>
</evidence>
<dbReference type="AlphaFoldDB" id="A0A2N9IJ98"/>
<evidence type="ECO:0000256" key="1">
    <source>
        <dbReference type="SAM" id="MobiDB-lite"/>
    </source>
</evidence>
<protein>
    <recommendedName>
        <fullName evidence="3">Aminotransferase-like plant mobile domain-containing protein</fullName>
    </recommendedName>
</protein>
<feature type="compositionally biased region" description="Basic and acidic residues" evidence="1">
    <location>
        <begin position="341"/>
        <end position="354"/>
    </location>
</feature>
<evidence type="ECO:0008006" key="3">
    <source>
        <dbReference type="Google" id="ProtNLM"/>
    </source>
</evidence>
<dbReference type="EMBL" id="OIVN01006130">
    <property type="protein sequence ID" value="SPD25767.1"/>
    <property type="molecule type" value="Genomic_DNA"/>
</dbReference>
<proteinExistence type="predicted"/>
<name>A0A2N9IJ98_FAGSY</name>
<sequence>MDINKSLSDQCKRQLRTTPFRWLLNLHCNIKASGRILEVMLASWNADERAFQVGDRLIPFTLFDVTLILGLLVTREPIDYNQSHVGVSMVETLLLHCRKRKKLKATCTFKVALPCFQIWACEHLGIGQKNAEINQPFPRFLAWTHQRMFSKMAMEVFSNNVNVLSVLAAMPWEQQESVVQEAMEILQETHGSLHTAILRNDGAGPSNTTQTPFNQWQLELQAERTKREALARHVKRLKDELHRVKGLVATVIESSPIVQQNQTPPSQNLEQNQPPIQSQLPIQTPIVDLPNSPSKAVKRGKPAKKKAKAAMVDLASSPSKWDNEGEAAVTMVDLRVRVSHGGREKEEQPRERAPKSSAIVGGDAGGEWWQTELELLFWAMEFRWEKVRLEREKKERKIGEAAGVAGGKKKERKRRVGGVDSNEVAISTKTYEITGQDVSSLLGDQAQEESSRWISTARKALEQLCVEKLGHQDVHTCLLEYKNDIPNQDHYTMIAQEFGNAFCWNYITIPYCPKLYKAKTSQFDCAVLAAQNCPILY</sequence>
<feature type="region of interest" description="Disordered" evidence="1">
    <location>
        <begin position="340"/>
        <end position="363"/>
    </location>
</feature>
<accession>A0A2N9IJ98</accession>
<gene>
    <name evidence="2" type="ORF">FSB_LOCUS53649</name>
</gene>